<feature type="region of interest" description="Disordered" evidence="1">
    <location>
        <begin position="2446"/>
        <end position="2466"/>
    </location>
</feature>
<comment type="caution">
    <text evidence="3">The sequence shown here is derived from an EMBL/GenBank/DDBJ whole genome shotgun (WGS) entry which is preliminary data.</text>
</comment>
<organism evidence="3 4">
    <name type="scientific">Caballeronia jiangsuensis</name>
    <dbReference type="NCBI Taxonomy" id="1458357"/>
    <lineage>
        <taxon>Bacteria</taxon>
        <taxon>Pseudomonadati</taxon>
        <taxon>Pseudomonadota</taxon>
        <taxon>Betaproteobacteria</taxon>
        <taxon>Burkholderiales</taxon>
        <taxon>Burkholderiaceae</taxon>
        <taxon>Caballeronia</taxon>
    </lineage>
</organism>
<dbReference type="InterPro" id="IPR025157">
    <property type="entry name" value="Hemagglutinin_rpt"/>
</dbReference>
<dbReference type="RefSeq" id="WP_250486699.1">
    <property type="nucleotide sequence ID" value="NZ_JAQQDB010000014.1"/>
</dbReference>
<gene>
    <name evidence="3" type="ORF">PQR08_17105</name>
</gene>
<dbReference type="Pfam" id="PF13332">
    <property type="entry name" value="Fil_haemagg_2"/>
    <property type="match status" value="2"/>
</dbReference>
<evidence type="ECO:0000259" key="2">
    <source>
        <dbReference type="SMART" id="SM00912"/>
    </source>
</evidence>
<feature type="region of interest" description="Disordered" evidence="1">
    <location>
        <begin position="2275"/>
        <end position="2300"/>
    </location>
</feature>
<dbReference type="InterPro" id="IPR008638">
    <property type="entry name" value="FhaB/CdiA-like_TPS"/>
</dbReference>
<feature type="compositionally biased region" description="Low complexity" evidence="1">
    <location>
        <begin position="2709"/>
        <end position="2722"/>
    </location>
</feature>
<dbReference type="Gene3D" id="2.160.20.10">
    <property type="entry name" value="Single-stranded right-handed beta-helix, Pectin lyase-like"/>
    <property type="match status" value="1"/>
</dbReference>
<dbReference type="InterPro" id="IPR011050">
    <property type="entry name" value="Pectin_lyase_fold/virulence"/>
</dbReference>
<feature type="region of interest" description="Disordered" evidence="1">
    <location>
        <begin position="2204"/>
        <end position="2242"/>
    </location>
</feature>
<reference evidence="3 4" key="1">
    <citation type="journal article" date="2024" name="Chem. Sci.">
        <title>Discovery of megapolipeptins by genome mining of a Burkholderiales bacteria collection.</title>
        <authorList>
            <person name="Paulo B.S."/>
            <person name="Recchia M.J.J."/>
            <person name="Lee S."/>
            <person name="Fergusson C.H."/>
            <person name="Romanowski S.B."/>
            <person name="Hernandez A."/>
            <person name="Krull N."/>
            <person name="Liu D.Y."/>
            <person name="Cavanagh H."/>
            <person name="Bos A."/>
            <person name="Gray C.A."/>
            <person name="Murphy B.T."/>
            <person name="Linington R.G."/>
            <person name="Eustaquio A.S."/>
        </authorList>
    </citation>
    <scope>NUCLEOTIDE SEQUENCE [LARGE SCALE GENOMIC DNA]</scope>
    <source>
        <strain evidence="3 4">RL17-374-BIF-D</strain>
    </source>
</reference>
<dbReference type="InterPro" id="IPR010069">
    <property type="entry name" value="CdiA_FHA1_rpt"/>
</dbReference>
<dbReference type="EMBL" id="JAQQDB010000014">
    <property type="protein sequence ID" value="MFM0519144.1"/>
    <property type="molecule type" value="Genomic_DNA"/>
</dbReference>
<protein>
    <submittedName>
        <fullName evidence="3">Hemagglutinin repeat-containing protein</fullName>
    </submittedName>
</protein>
<feature type="domain" description="Filamentous haemagglutinin FhaB/tRNA nuclease CdiA-like TPS" evidence="2">
    <location>
        <begin position="87"/>
        <end position="208"/>
    </location>
</feature>
<dbReference type="SUPFAM" id="SSF51126">
    <property type="entry name" value="Pectin lyase-like"/>
    <property type="match status" value="1"/>
</dbReference>
<name>A0ABW9CN50_9BURK</name>
<dbReference type="Proteomes" id="UP001629462">
    <property type="component" value="Unassembled WGS sequence"/>
</dbReference>
<evidence type="ECO:0000256" key="1">
    <source>
        <dbReference type="SAM" id="MobiDB-lite"/>
    </source>
</evidence>
<feature type="region of interest" description="Disordered" evidence="1">
    <location>
        <begin position="2599"/>
        <end position="2633"/>
    </location>
</feature>
<dbReference type="Pfam" id="PF13018">
    <property type="entry name" value="ESPR"/>
    <property type="match status" value="1"/>
</dbReference>
<feature type="region of interest" description="Disordered" evidence="1">
    <location>
        <begin position="2535"/>
        <end position="2554"/>
    </location>
</feature>
<feature type="region of interest" description="Disordered" evidence="1">
    <location>
        <begin position="2692"/>
        <end position="2738"/>
    </location>
</feature>
<dbReference type="InterPro" id="IPR012334">
    <property type="entry name" value="Pectin_lyas_fold"/>
</dbReference>
<accession>A0ABW9CN50</accession>
<dbReference type="SMART" id="SM00912">
    <property type="entry name" value="Haemagg_act"/>
    <property type="match status" value="1"/>
</dbReference>
<dbReference type="NCBIfam" id="TIGR01901">
    <property type="entry name" value="adhes_NPXG"/>
    <property type="match status" value="1"/>
</dbReference>
<dbReference type="Pfam" id="PF05860">
    <property type="entry name" value="TPS"/>
    <property type="match status" value="1"/>
</dbReference>
<feature type="compositionally biased region" description="Low complexity" evidence="1">
    <location>
        <begin position="2621"/>
        <end position="2633"/>
    </location>
</feature>
<sequence>MNKGIHKLVFSRVRHMLVAVADFANAHGNTPGSRRASAIVCEAERAPALRELALAAMLLAGNVILSTSSLAQIVASPGSGAHVVQTQNGLPQVDIARPSGAGVSLNNYAQFDIQKQGAILNNSPTITQTQQAGYVNGNANLTPGQEARVIVNQVSSNSASQLRGYLEVAGPRAEVIIANPNGILVDGGGFLNVSRGILTTGTPNFGPNGNLAGFTVNGGNISIQGAGLNATNVDAVDILARAVQVNAAIYANQLNVIAGATQVDHDTLAATPIAGNGAAPSFAIDVSQLGGMYAGRIKLVGTENGVGVSTRGVIAAQAGDLTLTSAGKLILAGRTNASGNINITAAQGIDNGGTTYARGDVSATISGTLANTGVLAAQNNTTISAGSVASTGTIGAGVNDDGTIANAGDLHMTASGAVSASGRNEGGGNTTIRGASVDLAGSNTSANNALTLDATSGDMNLSGASTTAGGALGADAAGTLTNNGGKLSSGGAMRVAAANVSNEKGQFVSQSTLDVNTRGALNNRGGTMQAAGRETVQANSLDNTGGKIESLNGDGLKVSTTGALVNGAGGTIGTNGALDVVALSLSNAGQLTAAGDAHVRANTLDNRAGSVTAGGKLDATANGALDNTGGTLSGATTTVSGTSIDNTRGKIEGDTLDVWTPGALVNANGKLTQFGAAGQTIHAGGKLDNTGGTITSNATNLSIDAQTITNNGGKVQHSGTGAFSLSSNGTLSNVSGDVVTNGALTLDAAALDNHAGKIQAAKAARVKSASLDNTGGKITSLNGDGLNVSTTGALVNGAGGTIGTNGALDVEALSLSNAGKFTAAGDATIHAQNVYNRSGSVTADGALEVVASNALDNTGGTLSGAATTVSGASIDNTRGTIEGDTLAVSTPGALVNAGGKLTQYGAADQTIHAGGKLDNTGGTIASSAKTLGIDAQTITNDGGTVRHTGAGALSVKSAGALSNVSGSVQTDGALTVSGTSLDNTNGTLRAMNAARIDAASGIVNRNGSLYGAAGLHVGTQGDIGNAGGSMKTAGNLDINAGSTLDNAGGTIIAIGAHGSASVKAARIDNAGGKLTNAGDGATTITALDVTNTGGTLGGNGDLTLNAQTLENDAGANLVAGRAANLNVAQRVNNAGGRLFGRTALNVNQASAAVINDGGTILGGLDVSLAVASLSNAGGSIRANRDVSASGVVSGDGDMIAGRNLALDVAGDYTNGAANNLHADGDMRVAATGKLTNAGTLAANGALTVSGRDVVNAAGADINSTATSVNATGTITNAGRIEGDTVTTRSARFVNSGTVIGNDVTLDASDIENAGAAAVIAGARSVRLYADNSVTNKDGALIYSLGNLEIARNGTRDADGFLANQTNSIVNSAASIEAEGDMDIAARMIRNERVGLVTEPGTPQETRTTTLTLWTAGLSGRDLGDYVSEVFPEWRWRAGAIGTETIAALAKPITVRLRKDQVTNVDATAKTFSLSQPIEDKTIVTIFSGINDVDFQERTRQVTTNPTQWYERLKDNGDGTVSITFWPDFDPKKNIRPDQVVMRYDLGSDSHDYVETSRTTSTTTTADKLVSAGTAAKMQAQGAIRINADGGRIDNVSSTMAAGGDLVRRATGGVVNDSGTVLQETITGKTSSTFYWHQKTGGSNDTQVVDTGITQTTTTVAALPAIATGNGTVQTNATTISINSVDRQGNTVIGSGVAGGSAEDTQTGAISGQRGKAQTIDGAHAPIASGQTSAPRTLGGATGGIPNLKLPTSGLYTYNTAPGATYLIATDPRLTNYGKFISSDYMLSALDLDPQKTIKRLGDGMYEQTLVRNQITQLTGRTFLTGYSNAMAEYTALMNNGVGYAKEFGLSPGIALTAGQMERLTTDMVWLVSQDVTLPDASHATVLVPQLYLAGVNAVDLSKSGALVAGNAVNLTASGDFTNSGHVSSDLATTIIGNSVTNSGVIGSAGTTAVVAVQDVRNTSGRIAGGDVLVQAGRDVINETRTYGVASEFGSGDFSGRVTGTGVDALGTISATNNVAVIAGRDATLSGATVKAGANAGITAGRDINVGTTEFTSSRQVQSQGGLNGGHDEVSQHLGSAIIAGGNVTTVSGRDTTLTGSTVAAGDNASLIAGGDLTITASKDTATNHEQSLGGQNAQHVSSSFDEQVNGSNLSAGGGVTLAAGQNGTGKLAILGSNVTADKGGVALISTGDVNVGSVSETHDAQSWSHTRHSGFLSEDTTNDTSASHAVNANGSTVSGDTVTGAAGRDMTISGSTIAATNDVALAAANNLTITTSQDTSQSSQHHEETHSGLGSTGAAISYGDKEQKDAYNDASVKNNASLVGSTDGSVKLVAGGDLHVTGSDLIAAKDLIGTGANVTLDAATSTAHHDETHEVKQSALSLGVAGGLVDLVQSAINQAEASGGSEDSRAASLHAIAAVGNGAAAVESMASGTPDVKIELSFGSSHSKDTLTQDSTTTSGSSVKAGGTASFAATGGDLTIAGSNVDATDVVLAAKDSVNLISTANTDSMRSTNESSSSSFGVSFGTQGWGADASMSKANGHANSDSTTQSNTHINASNGATIVSGGDTNIVGANVNAKSVNADIGGNLNIASVQDTMKSDAHQESMSGGVSISQAGGGGSFSSQRGSASGSYAGVEEQSGIRAGDGGFSINVARNTDLKGAVIASDADASKNTLNTGTLTFSDIANHSDYSASSSGFSAGGSVGSPARGTGTTSRSNSGGFTPMLSQSENGSDDATTTSAISAGTINVTDKDHQTQDIASLNRDTSNTNGTVAKLPDVQNLLDKQGDMMNAASSAGQAVATQIGAIAGAKRDAANKAAEQAARDGNAQLAAQYKAEAALWDEGGKYRIVMHIAGGAVVAGLGGGSIGSAAQGAAGAGISAAAARKLDELSQDIAASGPTGNANADKALGNILANVLATGAGAAAGGGAGAAAASSTDLYNRQLHPDERKWAKDNAGKFAEFYKDQTGQSITTDQAQQMLLASGYRLVDAAASAGAAPDGGKYATAFISQNAGSMFRATPAEYNSPFLYGNADRSLSPEQQALPGHKAHPQVGVAAGGALAMVALGSVAPIVATGWAINSLYDYGGDALAYVTGLSKDAPNTSKSLTIGFVAGLAGPAALPLATLGNGIGAKVAVGTYNGVLNGTAAYGGNAIVSPSSDPSANAATGATSYGIGTMAQTIVPGKAGDIANHIIQTLSNPAQAAVQNANKNAGNK</sequence>
<evidence type="ECO:0000313" key="3">
    <source>
        <dbReference type="EMBL" id="MFM0519144.1"/>
    </source>
</evidence>
<evidence type="ECO:0000313" key="4">
    <source>
        <dbReference type="Proteomes" id="UP001629462"/>
    </source>
</evidence>
<keyword evidence="4" id="KW-1185">Reference proteome</keyword>
<dbReference type="InterPro" id="IPR024973">
    <property type="entry name" value="ESPR"/>
</dbReference>
<proteinExistence type="predicted"/>
<feature type="compositionally biased region" description="Polar residues" evidence="1">
    <location>
        <begin position="2541"/>
        <end position="2554"/>
    </location>
</feature>
<feature type="compositionally biased region" description="Polar residues" evidence="1">
    <location>
        <begin position="2452"/>
        <end position="2462"/>
    </location>
</feature>
<dbReference type="NCBIfam" id="TIGR01731">
    <property type="entry name" value="fil_hemag_20aa"/>
    <property type="match status" value="28"/>
</dbReference>
<feature type="compositionally biased region" description="Polar residues" evidence="1">
    <location>
        <begin position="2218"/>
        <end position="2241"/>
    </location>
</feature>